<feature type="chain" id="PRO_5022856665" evidence="2">
    <location>
        <begin position="26"/>
        <end position="127"/>
    </location>
</feature>
<evidence type="ECO:0000313" key="4">
    <source>
        <dbReference type="Proteomes" id="UP000324222"/>
    </source>
</evidence>
<keyword evidence="1" id="KW-0812">Transmembrane</keyword>
<keyword evidence="1" id="KW-1133">Transmembrane helix</keyword>
<accession>A0A5B7GE69</accession>
<evidence type="ECO:0000256" key="2">
    <source>
        <dbReference type="SAM" id="SignalP"/>
    </source>
</evidence>
<dbReference type="AlphaFoldDB" id="A0A5B7GE69"/>
<proteinExistence type="predicted"/>
<dbReference type="EMBL" id="VSRR010015835">
    <property type="protein sequence ID" value="MPC58610.1"/>
    <property type="molecule type" value="Genomic_DNA"/>
</dbReference>
<keyword evidence="2" id="KW-0732">Signal</keyword>
<feature type="transmembrane region" description="Helical" evidence="1">
    <location>
        <begin position="104"/>
        <end position="126"/>
    </location>
</feature>
<gene>
    <name evidence="3" type="ORF">E2C01_052617</name>
</gene>
<evidence type="ECO:0000256" key="1">
    <source>
        <dbReference type="SAM" id="Phobius"/>
    </source>
</evidence>
<sequence>MLTRLPYHFFTLFLLLLLLLPPLSSPPCPKVFFSALPGITSITLVPAMDGANEAGCQGLAGSKGSFCQGTTAGCEGVKGREGCCYRGVLSFPRSLGQKCTVDGLLVICWMIVLGYKGFLGLFRVIVW</sequence>
<keyword evidence="1" id="KW-0472">Membrane</keyword>
<comment type="caution">
    <text evidence="3">The sequence shown here is derived from an EMBL/GenBank/DDBJ whole genome shotgun (WGS) entry which is preliminary data.</text>
</comment>
<evidence type="ECO:0000313" key="3">
    <source>
        <dbReference type="EMBL" id="MPC58610.1"/>
    </source>
</evidence>
<name>A0A5B7GE69_PORTR</name>
<keyword evidence="4" id="KW-1185">Reference proteome</keyword>
<reference evidence="3 4" key="1">
    <citation type="submission" date="2019-05" db="EMBL/GenBank/DDBJ databases">
        <title>Another draft genome of Portunus trituberculatus and its Hox gene families provides insights of decapod evolution.</title>
        <authorList>
            <person name="Jeong J.-H."/>
            <person name="Song I."/>
            <person name="Kim S."/>
            <person name="Choi T."/>
            <person name="Kim D."/>
            <person name="Ryu S."/>
            <person name="Kim W."/>
        </authorList>
    </citation>
    <scope>NUCLEOTIDE SEQUENCE [LARGE SCALE GENOMIC DNA]</scope>
    <source>
        <tissue evidence="3">Muscle</tissue>
    </source>
</reference>
<dbReference type="Proteomes" id="UP000324222">
    <property type="component" value="Unassembled WGS sequence"/>
</dbReference>
<protein>
    <submittedName>
        <fullName evidence="3">Uncharacterized protein</fullName>
    </submittedName>
</protein>
<organism evidence="3 4">
    <name type="scientific">Portunus trituberculatus</name>
    <name type="common">Swimming crab</name>
    <name type="synonym">Neptunus trituberculatus</name>
    <dbReference type="NCBI Taxonomy" id="210409"/>
    <lineage>
        <taxon>Eukaryota</taxon>
        <taxon>Metazoa</taxon>
        <taxon>Ecdysozoa</taxon>
        <taxon>Arthropoda</taxon>
        <taxon>Crustacea</taxon>
        <taxon>Multicrustacea</taxon>
        <taxon>Malacostraca</taxon>
        <taxon>Eumalacostraca</taxon>
        <taxon>Eucarida</taxon>
        <taxon>Decapoda</taxon>
        <taxon>Pleocyemata</taxon>
        <taxon>Brachyura</taxon>
        <taxon>Eubrachyura</taxon>
        <taxon>Portunoidea</taxon>
        <taxon>Portunidae</taxon>
        <taxon>Portuninae</taxon>
        <taxon>Portunus</taxon>
    </lineage>
</organism>
<feature type="signal peptide" evidence="2">
    <location>
        <begin position="1"/>
        <end position="25"/>
    </location>
</feature>